<proteinExistence type="predicted"/>
<evidence type="ECO:0000256" key="1">
    <source>
        <dbReference type="SAM" id="MobiDB-lite"/>
    </source>
</evidence>
<keyword evidence="3" id="KW-1185">Reference proteome</keyword>
<dbReference type="Proteomes" id="UP000283269">
    <property type="component" value="Unassembled WGS sequence"/>
</dbReference>
<dbReference type="EMBL" id="NHYD01003113">
    <property type="protein sequence ID" value="PPQ82642.1"/>
    <property type="molecule type" value="Genomic_DNA"/>
</dbReference>
<accession>A0A409WVW2</accession>
<dbReference type="OrthoDB" id="2537650at2759"/>
<feature type="compositionally biased region" description="Polar residues" evidence="1">
    <location>
        <begin position="1"/>
        <end position="10"/>
    </location>
</feature>
<feature type="region of interest" description="Disordered" evidence="1">
    <location>
        <begin position="343"/>
        <end position="379"/>
    </location>
</feature>
<feature type="compositionally biased region" description="Polar residues" evidence="1">
    <location>
        <begin position="343"/>
        <end position="364"/>
    </location>
</feature>
<feature type="region of interest" description="Disordered" evidence="1">
    <location>
        <begin position="267"/>
        <end position="291"/>
    </location>
</feature>
<feature type="region of interest" description="Disordered" evidence="1">
    <location>
        <begin position="1"/>
        <end position="60"/>
    </location>
</feature>
<evidence type="ECO:0000313" key="3">
    <source>
        <dbReference type="Proteomes" id="UP000283269"/>
    </source>
</evidence>
<dbReference type="AlphaFoldDB" id="A0A409WVW2"/>
<sequence>MLSSWFSQQPLDDDGNPDGISLRTTPKASLSSPNDANQVPRASADKPPKRTFPTAYTTPHDAVLSELQSMQPKTVVTDPSNYPPFFKEEQVVSPDLDSNLPIPEDRSNALRTEVNPSGRTSNTTSQHLSLASSPELLIDPFDGMSLGVLVPHLDNPNAGEQSPSQINLLNTIEGGANTNASGSEAIWANLSRVLDIQSQISKMHLDMENIGTAKVSNTKGNKRQHKVSKPAVFENTGGGAFEMGPEDPIVPPGLHQPRERALSNVSTVSSTGDTQGDEEGVNVPNEEAEKTRIREEEFAKLATQFEGRKDAIKGIMDKLDDLAQALHQFHHLPPPPMEIFNAHRNSSSGVASPPLSTASPQQAAENKGKGKAPTRPTGIVSDRTYEWTQQNAFSSASILQPPPIDRPKSDNAMLGASLSRSTVQKKSVPTLMLNSMDMETRIPIMDSPASTIGSLKQD</sequence>
<name>A0A409WVW2_PSICY</name>
<feature type="compositionally biased region" description="Polar residues" evidence="1">
    <location>
        <begin position="22"/>
        <end position="37"/>
    </location>
</feature>
<evidence type="ECO:0000313" key="2">
    <source>
        <dbReference type="EMBL" id="PPQ82642.1"/>
    </source>
</evidence>
<protein>
    <submittedName>
        <fullName evidence="2">Uncharacterized protein</fullName>
    </submittedName>
</protein>
<organism evidence="2 3">
    <name type="scientific">Psilocybe cyanescens</name>
    <dbReference type="NCBI Taxonomy" id="93625"/>
    <lineage>
        <taxon>Eukaryota</taxon>
        <taxon>Fungi</taxon>
        <taxon>Dikarya</taxon>
        <taxon>Basidiomycota</taxon>
        <taxon>Agaricomycotina</taxon>
        <taxon>Agaricomycetes</taxon>
        <taxon>Agaricomycetidae</taxon>
        <taxon>Agaricales</taxon>
        <taxon>Agaricineae</taxon>
        <taxon>Strophariaceae</taxon>
        <taxon>Psilocybe</taxon>
    </lineage>
</organism>
<feature type="region of interest" description="Disordered" evidence="1">
    <location>
        <begin position="109"/>
        <end position="128"/>
    </location>
</feature>
<gene>
    <name evidence="2" type="ORF">CVT25_007571</name>
</gene>
<reference evidence="2 3" key="1">
    <citation type="journal article" date="2018" name="Evol. Lett.">
        <title>Horizontal gene cluster transfer increased hallucinogenic mushroom diversity.</title>
        <authorList>
            <person name="Reynolds H.T."/>
            <person name="Vijayakumar V."/>
            <person name="Gluck-Thaler E."/>
            <person name="Korotkin H.B."/>
            <person name="Matheny P.B."/>
            <person name="Slot J.C."/>
        </authorList>
    </citation>
    <scope>NUCLEOTIDE SEQUENCE [LARGE SCALE GENOMIC DNA]</scope>
    <source>
        <strain evidence="2 3">2631</strain>
    </source>
</reference>
<comment type="caution">
    <text evidence="2">The sequence shown here is derived from an EMBL/GenBank/DDBJ whole genome shotgun (WGS) entry which is preliminary data.</text>
</comment>
<dbReference type="InParanoid" id="A0A409WVW2"/>
<feature type="compositionally biased region" description="Polar residues" evidence="1">
    <location>
        <begin position="114"/>
        <end position="128"/>
    </location>
</feature>